<protein>
    <submittedName>
        <fullName evidence="2">Uncharacterized protein</fullName>
    </submittedName>
</protein>
<sequence>MISFATDFAVDPAHGPEDFLRAIASWLLDVERTAIAAEQLQALHTETSSRINTGGELLQTLIARQPDTTVAGIRYSRQEEHLTWITTVVFSRRLKTRGNDAGNADLPDMAIPETDTAPASDAWLGIRIECTSSLPQAHLPVDRDPAIVPTLLNALGGGLDGPLRVSNQPRLLAGHELPLAADLILGDSDHRLPIVYVSACFQPGHAIDPRRLASRLAGRAHVVVEPGNSFSRQLQALAKSTNVYGGTVGIYWPEGGEPRRFYLGTLYQTAAELGDAIQEDLHRTLRQRRPLPRCTWAHLREQVSQNTIAALKSAGSLSIDDCIRSFGEEIAAKEQLLQEAEEEIERLRQELRQREIRPGDDNILLSPGTERNFYDQEILGIVLDALADARKYVPPDSRRHHVLQSIVGANPLPHRTANAHRDALKNLLRGTSTLDARIRRGLESMGFRISNGGKHYKLVYQEDDRYTYTLPKSGSDHRGGLNAANDIGRLMF</sequence>
<evidence type="ECO:0000256" key="1">
    <source>
        <dbReference type="SAM" id="Coils"/>
    </source>
</evidence>
<dbReference type="Proteomes" id="UP000011021">
    <property type="component" value="Unassembled WGS sequence"/>
</dbReference>
<evidence type="ECO:0000313" key="2">
    <source>
        <dbReference type="EMBL" id="EFV95983.1"/>
    </source>
</evidence>
<keyword evidence="3" id="KW-1185">Reference proteome</keyword>
<dbReference type="HOGENOM" id="CLU_045524_0_0_4"/>
<accession>E7RUK0</accession>
<organism evidence="2 3">
    <name type="scientific">Lautropia mirabilis ATCC 51599</name>
    <dbReference type="NCBI Taxonomy" id="887898"/>
    <lineage>
        <taxon>Bacteria</taxon>
        <taxon>Pseudomonadati</taxon>
        <taxon>Pseudomonadota</taxon>
        <taxon>Betaproteobacteria</taxon>
        <taxon>Burkholderiales</taxon>
        <taxon>Burkholderiaceae</taxon>
        <taxon>Lautropia</taxon>
    </lineage>
</organism>
<dbReference type="EMBL" id="AEQP01000001">
    <property type="protein sequence ID" value="EFV95983.1"/>
    <property type="molecule type" value="Genomic_DNA"/>
</dbReference>
<proteinExistence type="predicted"/>
<gene>
    <name evidence="2" type="ORF">HMPREF0551_0166</name>
</gene>
<dbReference type="STRING" id="887898.HMPREF0551_0166"/>
<name>E7RUK0_9BURK</name>
<reference evidence="2 3" key="1">
    <citation type="submission" date="2010-12" db="EMBL/GenBank/DDBJ databases">
        <authorList>
            <person name="Muzny D."/>
            <person name="Qin X."/>
            <person name="Deng J."/>
            <person name="Jiang H."/>
            <person name="Liu Y."/>
            <person name="Qu J."/>
            <person name="Song X.-Z."/>
            <person name="Zhang L."/>
            <person name="Thornton R."/>
            <person name="Coyle M."/>
            <person name="Francisco L."/>
            <person name="Jackson L."/>
            <person name="Javaid M."/>
            <person name="Korchina V."/>
            <person name="Kovar C."/>
            <person name="Mata R."/>
            <person name="Mathew T."/>
            <person name="Ngo R."/>
            <person name="Nguyen L."/>
            <person name="Nguyen N."/>
            <person name="Okwuonu G."/>
            <person name="Ongeri F."/>
            <person name="Pham C."/>
            <person name="Simmons D."/>
            <person name="Wilczek-Boney K."/>
            <person name="Hale W."/>
            <person name="Jakkamsetti A."/>
            <person name="Pham P."/>
            <person name="Ruth R."/>
            <person name="San Lucas F."/>
            <person name="Warren J."/>
            <person name="Zhang J."/>
            <person name="Zhao Z."/>
            <person name="Zhou C."/>
            <person name="Zhu D."/>
            <person name="Lee S."/>
            <person name="Bess C."/>
            <person name="Blankenburg K."/>
            <person name="Forbes L."/>
            <person name="Fu Q."/>
            <person name="Gubbala S."/>
            <person name="Hirani K."/>
            <person name="Jayaseelan J.C."/>
            <person name="Lara F."/>
            <person name="Munidasa M."/>
            <person name="Palculict T."/>
            <person name="Patil S."/>
            <person name="Pu L.-L."/>
            <person name="Saada N."/>
            <person name="Tang L."/>
            <person name="Weissenberger G."/>
            <person name="Zhu Y."/>
            <person name="Hemphill L."/>
            <person name="Shang Y."/>
            <person name="Youmans B."/>
            <person name="Ayvaz T."/>
            <person name="Ross M."/>
            <person name="Santibanez J."/>
            <person name="Aqrawi P."/>
            <person name="Gross S."/>
            <person name="Joshi V."/>
            <person name="Fowler G."/>
            <person name="Nazareth L."/>
            <person name="Reid J."/>
            <person name="Worley K."/>
            <person name="Petrosino J."/>
            <person name="Highlander S."/>
            <person name="Gibbs R."/>
        </authorList>
    </citation>
    <scope>NUCLEOTIDE SEQUENCE [LARGE SCALE GENOMIC DNA]</scope>
    <source>
        <strain evidence="2 3">ATCC 51599</strain>
    </source>
</reference>
<dbReference type="AlphaFoldDB" id="E7RUK0"/>
<comment type="caution">
    <text evidence="2">The sequence shown here is derived from an EMBL/GenBank/DDBJ whole genome shotgun (WGS) entry which is preliminary data.</text>
</comment>
<evidence type="ECO:0000313" key="3">
    <source>
        <dbReference type="Proteomes" id="UP000011021"/>
    </source>
</evidence>
<dbReference type="eggNOG" id="ENOG502Z8RR">
    <property type="taxonomic scope" value="Bacteria"/>
</dbReference>
<feature type="coiled-coil region" evidence="1">
    <location>
        <begin position="323"/>
        <end position="357"/>
    </location>
</feature>
<dbReference type="RefSeq" id="WP_005671927.1">
    <property type="nucleotide sequence ID" value="NZ_CP146288.1"/>
</dbReference>
<keyword evidence="1" id="KW-0175">Coiled coil</keyword>